<dbReference type="Gene3D" id="3.40.50.1000">
    <property type="entry name" value="HAD superfamily/HAD-like"/>
    <property type="match status" value="1"/>
</dbReference>
<feature type="domain" description="FCP1 homology" evidence="6">
    <location>
        <begin position="285"/>
        <end position="444"/>
    </location>
</feature>
<evidence type="ECO:0000256" key="4">
    <source>
        <dbReference type="ARBA" id="ARBA00038355"/>
    </source>
</evidence>
<evidence type="ECO:0000256" key="2">
    <source>
        <dbReference type="ARBA" id="ARBA00022912"/>
    </source>
</evidence>
<protein>
    <recommendedName>
        <fullName evidence="6">FCP1 homology domain-containing protein</fullName>
    </recommendedName>
</protein>
<organism evidence="7 8">
    <name type="scientific">Trichobilharzia regenti</name>
    <name type="common">Nasal bird schistosome</name>
    <dbReference type="NCBI Taxonomy" id="157069"/>
    <lineage>
        <taxon>Eukaryota</taxon>
        <taxon>Metazoa</taxon>
        <taxon>Spiralia</taxon>
        <taxon>Lophotrochozoa</taxon>
        <taxon>Platyhelminthes</taxon>
        <taxon>Trematoda</taxon>
        <taxon>Digenea</taxon>
        <taxon>Strigeidida</taxon>
        <taxon>Schistosomatoidea</taxon>
        <taxon>Schistosomatidae</taxon>
        <taxon>Trichobilharzia</taxon>
    </lineage>
</organism>
<dbReference type="SUPFAM" id="SSF56784">
    <property type="entry name" value="HAD-like"/>
    <property type="match status" value="1"/>
</dbReference>
<reference evidence="7" key="1">
    <citation type="submission" date="2022-06" db="EMBL/GenBank/DDBJ databases">
        <authorList>
            <person name="Berger JAMES D."/>
            <person name="Berger JAMES D."/>
        </authorList>
    </citation>
    <scope>NUCLEOTIDE SEQUENCE [LARGE SCALE GENOMIC DNA]</scope>
</reference>
<feature type="region of interest" description="Disordered" evidence="5">
    <location>
        <begin position="469"/>
        <end position="490"/>
    </location>
</feature>
<dbReference type="GO" id="GO:0004721">
    <property type="term" value="F:phosphoprotein phosphatase activity"/>
    <property type="evidence" value="ECO:0007669"/>
    <property type="project" value="UniProtKB-KW"/>
</dbReference>
<keyword evidence="2" id="KW-0904">Protein phosphatase</keyword>
<dbReference type="WBParaSite" id="TREG1_40370.1">
    <property type="protein sequence ID" value="TREG1_40370.1"/>
    <property type="gene ID" value="TREG1_40370"/>
</dbReference>
<keyword evidence="1" id="KW-0378">Hydrolase</keyword>
<evidence type="ECO:0000313" key="7">
    <source>
        <dbReference type="Proteomes" id="UP000050795"/>
    </source>
</evidence>
<keyword evidence="7" id="KW-1185">Reference proteome</keyword>
<dbReference type="InterPro" id="IPR036412">
    <property type="entry name" value="HAD-like_sf"/>
</dbReference>
<evidence type="ECO:0000256" key="5">
    <source>
        <dbReference type="SAM" id="MobiDB-lite"/>
    </source>
</evidence>
<dbReference type="AlphaFoldDB" id="A0AA85JLT4"/>
<evidence type="ECO:0000256" key="3">
    <source>
        <dbReference type="ARBA" id="ARBA00037324"/>
    </source>
</evidence>
<dbReference type="PANTHER" id="PTHR12210">
    <property type="entry name" value="DULLARD PROTEIN PHOSPHATASE"/>
    <property type="match status" value="1"/>
</dbReference>
<evidence type="ECO:0000313" key="8">
    <source>
        <dbReference type="WBParaSite" id="TREG1_40370.1"/>
    </source>
</evidence>
<dbReference type="NCBIfam" id="TIGR02251">
    <property type="entry name" value="HIF-SF_euk"/>
    <property type="match status" value="1"/>
</dbReference>
<dbReference type="Pfam" id="PF03031">
    <property type="entry name" value="NIF"/>
    <property type="match status" value="1"/>
</dbReference>
<comment type="function">
    <text evidence="3">Probable phosphatase.</text>
</comment>
<dbReference type="InterPro" id="IPR011948">
    <property type="entry name" value="Dullard_phosphatase"/>
</dbReference>
<evidence type="ECO:0000259" key="6">
    <source>
        <dbReference type="PROSITE" id="PS50969"/>
    </source>
</evidence>
<reference evidence="8" key="2">
    <citation type="submission" date="2023-11" db="UniProtKB">
        <authorList>
            <consortium name="WormBaseParasite"/>
        </authorList>
    </citation>
    <scope>IDENTIFICATION</scope>
</reference>
<dbReference type="GO" id="GO:0005634">
    <property type="term" value="C:nucleus"/>
    <property type="evidence" value="ECO:0007669"/>
    <property type="project" value="UniProtKB-ARBA"/>
</dbReference>
<proteinExistence type="inferred from homology"/>
<dbReference type="InterPro" id="IPR023214">
    <property type="entry name" value="HAD_sf"/>
</dbReference>
<dbReference type="Proteomes" id="UP000050795">
    <property type="component" value="Unassembled WGS sequence"/>
</dbReference>
<accession>A0AA85JLT4</accession>
<evidence type="ECO:0000256" key="1">
    <source>
        <dbReference type="ARBA" id="ARBA00022801"/>
    </source>
</evidence>
<dbReference type="PROSITE" id="PS50969">
    <property type="entry name" value="FCP1"/>
    <property type="match status" value="1"/>
</dbReference>
<dbReference type="InterPro" id="IPR050365">
    <property type="entry name" value="TIM50"/>
</dbReference>
<feature type="region of interest" description="Disordered" evidence="5">
    <location>
        <begin position="215"/>
        <end position="237"/>
    </location>
</feature>
<feature type="compositionally biased region" description="Low complexity" evidence="5">
    <location>
        <begin position="472"/>
        <end position="490"/>
    </location>
</feature>
<name>A0AA85JLT4_TRIRE</name>
<sequence length="490" mass="55364">MLRKIYAWPAKRRLSVKRKAPKTVSVQMNKRQELPISPQKKCNPAARKHSFTKPKTRQLRKAPILKSQTPTNESLLDDADTQVNADCYHQYPPHIKTHHNFIDCPNISPPSCIPTPNSEPVKNQELHYNCQTFHTISENDHIIPELQGTSKTGPLVDITSNHCVAVESDSSVALIECPEQYSFSKLMNNSVQQVNPLNDMESNLFNEVGYVGEDETAQHSDEESEPSDSSSSIAPPQELSTEISAIEECDDTDFEEIDAYAFIRSLPPLPSDVVCRPPALPKRTRSSPEFCLVLDLDETLVHCSLNPLLDAQFIFEVVFQGVVYMVYVRIRPHLYEFLSSVSEFFEVVLFTASTKVYADRLVNLIDPNKKWIKHRLFREHCVCVNGNYVKDLRVLGRDLRKTVIIDNSPQAFGYQLDNGVPIESWFVDSNDSELLKLIPFLKEITKADDVRPLIVDRFRLHEKVLAAPSLPPLTSESPSSSTSSSSDVQT</sequence>
<feature type="compositionally biased region" description="Basic residues" evidence="5">
    <location>
        <begin position="46"/>
        <end position="60"/>
    </location>
</feature>
<feature type="region of interest" description="Disordered" evidence="5">
    <location>
        <begin position="40"/>
        <end position="74"/>
    </location>
</feature>
<dbReference type="CDD" id="cd07521">
    <property type="entry name" value="HAD_FCP1-like"/>
    <property type="match status" value="1"/>
</dbReference>
<comment type="similarity">
    <text evidence="4">Belongs to the CTDSPL2 family.</text>
</comment>
<dbReference type="InterPro" id="IPR004274">
    <property type="entry name" value="FCP1_dom"/>
</dbReference>
<dbReference type="FunFam" id="3.40.50.1000:FF:000015">
    <property type="entry name" value="CTD small phosphatase-like protein 2"/>
    <property type="match status" value="1"/>
</dbReference>
<dbReference type="SMART" id="SM00577">
    <property type="entry name" value="CPDc"/>
    <property type="match status" value="1"/>
</dbReference>